<proteinExistence type="predicted"/>
<dbReference type="GO" id="GO:0015221">
    <property type="term" value="F:lipopolysaccharide transmembrane transporter activity"/>
    <property type="evidence" value="ECO:0007669"/>
    <property type="project" value="InterPro"/>
</dbReference>
<dbReference type="AlphaFoldDB" id="A0A381V7A0"/>
<organism evidence="1">
    <name type="scientific">marine metagenome</name>
    <dbReference type="NCBI Taxonomy" id="408172"/>
    <lineage>
        <taxon>unclassified sequences</taxon>
        <taxon>metagenomes</taxon>
        <taxon>ecological metagenomes</taxon>
    </lineage>
</organism>
<accession>A0A381V7A0</accession>
<feature type="non-terminal residue" evidence="1">
    <location>
        <position position="1"/>
    </location>
</feature>
<dbReference type="InterPro" id="IPR010664">
    <property type="entry name" value="LipoPS_assembly_LptC-rel"/>
</dbReference>
<protein>
    <recommendedName>
        <fullName evidence="2">LPS export ABC transporter periplasmic protein LptC</fullName>
    </recommendedName>
</protein>
<dbReference type="Gene3D" id="2.60.450.10">
    <property type="entry name" value="Lipopolysaccharide (LPS) transport protein A like domain"/>
    <property type="match status" value="1"/>
</dbReference>
<dbReference type="InterPro" id="IPR026265">
    <property type="entry name" value="LptC"/>
</dbReference>
<evidence type="ECO:0008006" key="2">
    <source>
        <dbReference type="Google" id="ProtNLM"/>
    </source>
</evidence>
<gene>
    <name evidence="1" type="ORF">METZ01_LOCUS89103</name>
</gene>
<evidence type="ECO:0000313" key="1">
    <source>
        <dbReference type="EMBL" id="SVA36249.1"/>
    </source>
</evidence>
<dbReference type="Pfam" id="PF06835">
    <property type="entry name" value="LptC"/>
    <property type="match status" value="1"/>
</dbReference>
<dbReference type="GO" id="GO:0005886">
    <property type="term" value="C:plasma membrane"/>
    <property type="evidence" value="ECO:0007669"/>
    <property type="project" value="InterPro"/>
</dbReference>
<reference evidence="1" key="1">
    <citation type="submission" date="2018-05" db="EMBL/GenBank/DDBJ databases">
        <authorList>
            <person name="Lanie J.A."/>
            <person name="Ng W.-L."/>
            <person name="Kazmierczak K.M."/>
            <person name="Andrzejewski T.M."/>
            <person name="Davidsen T.M."/>
            <person name="Wayne K.J."/>
            <person name="Tettelin H."/>
            <person name="Glass J.I."/>
            <person name="Rusch D."/>
            <person name="Podicherti R."/>
            <person name="Tsui H.-C.T."/>
            <person name="Winkler M.E."/>
        </authorList>
    </citation>
    <scope>NUCLEOTIDE SEQUENCE</scope>
</reference>
<dbReference type="NCBIfam" id="TIGR04409">
    <property type="entry name" value="LptC_YrbK"/>
    <property type="match status" value="1"/>
</dbReference>
<name>A0A381V7A0_9ZZZZ</name>
<dbReference type="EMBL" id="UINC01008046">
    <property type="protein sequence ID" value="SVA36249.1"/>
    <property type="molecule type" value="Genomic_DNA"/>
</dbReference>
<sequence length="171" mass="19332">VIVVATFGCETLDVKRTGESRIGRPDAESWDAIITLTNEGAKRAVIRSGHLEKYNERQYILLDQNVDADFFNEEEIYTTNLISNIAEVDEEEDFLVAIGDVVVVSDSGVTLFTDTLSWDNVREKVFTDDSVIFITENQDTLYGIGFESDVELSNWKILKPTGVFHEDKDEK</sequence>